<evidence type="ECO:0000259" key="1">
    <source>
        <dbReference type="Pfam" id="PF13556"/>
    </source>
</evidence>
<dbReference type="AlphaFoldDB" id="A0A1I0WHW9"/>
<dbReference type="EMBL" id="FOJY01000004">
    <property type="protein sequence ID" value="SFA88375.1"/>
    <property type="molecule type" value="Genomic_DNA"/>
</dbReference>
<proteinExistence type="predicted"/>
<protein>
    <submittedName>
        <fullName evidence="2">PucR C-terminal helix-turn-helix domain-containing protein</fullName>
    </submittedName>
</protein>
<name>A0A1I0WHW9_9FIRM</name>
<dbReference type="Proteomes" id="UP000198838">
    <property type="component" value="Unassembled WGS sequence"/>
</dbReference>
<dbReference type="Pfam" id="PF13556">
    <property type="entry name" value="HTH_30"/>
    <property type="match status" value="1"/>
</dbReference>
<dbReference type="InterPro" id="IPR051448">
    <property type="entry name" value="CdaR-like_regulators"/>
</dbReference>
<reference evidence="2 3" key="1">
    <citation type="submission" date="2016-10" db="EMBL/GenBank/DDBJ databases">
        <authorList>
            <person name="de Groot N.N."/>
        </authorList>
    </citation>
    <scope>NUCLEOTIDE SEQUENCE [LARGE SCALE GENOMIC DNA]</scope>
    <source>
        <strain evidence="2 3">DSM 5522</strain>
    </source>
</reference>
<dbReference type="Gene3D" id="1.10.10.2840">
    <property type="entry name" value="PucR C-terminal helix-turn-helix domain"/>
    <property type="match status" value="1"/>
</dbReference>
<sequence length="486" mass="56395">MKLSMWILADWLWKYNPIIYIKHGEQSLRGVRLYHPEQKMEKQNVYLGRAQDFIGSGGDGVICVHEHDMLLLDTNDIDMVLNEIFSAFDFYNKWADDLTGSIEHNSTLQEIIDISSELFDESVIICDASYKVLSYSANFEKEPFSKDLKSILMERQNSLSKFTCVRTGLQNNDSVNAAFIANFPDFENRLIISNVFNFKKFLGQVLVVEQHHKISEGRLQLASTLGDIVAYWIRYNSEHISMRAEASIFKDLIENKNISREDAVRHLNQIGWRESDDKIVARLSVPNSSANILMKQLNNIGLTVPDSYLIIHEFSIVLIANLRITPMETLKTQLNQIIENSNYCCGVSSTFKDILDFRKYYNQTSIAIKYSRRKVGDIVFCEDYIMDYIYDIIRTNSNTIIMHPIVNSLKEYDLANKADLYNTLYQYLVHERNLVKTAESLGIHRNSLLYRLKKIKEISDDDFNESKIREYILMSFKLDLFTNKAC</sequence>
<organism evidence="2 3">
    <name type="scientific">Acetitomaculum ruminis DSM 5522</name>
    <dbReference type="NCBI Taxonomy" id="1120918"/>
    <lineage>
        <taxon>Bacteria</taxon>
        <taxon>Bacillati</taxon>
        <taxon>Bacillota</taxon>
        <taxon>Clostridia</taxon>
        <taxon>Lachnospirales</taxon>
        <taxon>Lachnospiraceae</taxon>
        <taxon>Acetitomaculum</taxon>
    </lineage>
</organism>
<dbReference type="PANTHER" id="PTHR33744">
    <property type="entry name" value="CARBOHYDRATE DIACID REGULATOR"/>
    <property type="match status" value="1"/>
</dbReference>
<dbReference type="InterPro" id="IPR025736">
    <property type="entry name" value="PucR_C-HTH_dom"/>
</dbReference>
<gene>
    <name evidence="2" type="ORF">SAMN05216249_10496</name>
</gene>
<dbReference type="STRING" id="1120918.SAMN05216249_10496"/>
<evidence type="ECO:0000313" key="3">
    <source>
        <dbReference type="Proteomes" id="UP000198838"/>
    </source>
</evidence>
<feature type="domain" description="PucR C-terminal helix-turn-helix" evidence="1">
    <location>
        <begin position="420"/>
        <end position="472"/>
    </location>
</feature>
<keyword evidence="3" id="KW-1185">Reference proteome</keyword>
<evidence type="ECO:0000313" key="2">
    <source>
        <dbReference type="EMBL" id="SFA88375.1"/>
    </source>
</evidence>
<dbReference type="InterPro" id="IPR042070">
    <property type="entry name" value="PucR_C-HTH_sf"/>
</dbReference>
<accession>A0A1I0WHW9</accession>
<dbReference type="PANTHER" id="PTHR33744:SF1">
    <property type="entry name" value="DNA-BINDING TRANSCRIPTIONAL ACTIVATOR ADER"/>
    <property type="match status" value="1"/>
</dbReference>
<dbReference type="RefSeq" id="WP_177205563.1">
    <property type="nucleotide sequence ID" value="NZ_FOJY01000004.1"/>
</dbReference>